<organism evidence="6">
    <name type="scientific">Conopomorpha sinensis</name>
    <name type="common">litch fruit borer</name>
    <dbReference type="NCBI Taxonomy" id="940481"/>
    <lineage>
        <taxon>Eukaryota</taxon>
        <taxon>Metazoa</taxon>
        <taxon>Ecdysozoa</taxon>
        <taxon>Arthropoda</taxon>
        <taxon>Hexapoda</taxon>
        <taxon>Insecta</taxon>
        <taxon>Pterygota</taxon>
        <taxon>Neoptera</taxon>
        <taxon>Endopterygota</taxon>
        <taxon>Lepidoptera</taxon>
        <taxon>Glossata</taxon>
        <taxon>Ditrysia</taxon>
        <taxon>Tineoidea</taxon>
        <taxon>Gracillariidae</taxon>
        <taxon>Conopomorpha</taxon>
    </lineage>
</organism>
<reference evidence="6" key="1">
    <citation type="submission" date="2019-04" db="EMBL/GenBank/DDBJ databases">
        <authorList>
            <person name="Li P."/>
            <person name="Liu Y."/>
            <person name="Wang S."/>
            <person name="Sun H."/>
        </authorList>
    </citation>
    <scope>NUCLEOTIDE SEQUENCE</scope>
</reference>
<dbReference type="SMART" id="SM00708">
    <property type="entry name" value="PhBP"/>
    <property type="match status" value="1"/>
</dbReference>
<dbReference type="Pfam" id="PF01395">
    <property type="entry name" value="PBP_GOBP"/>
    <property type="match status" value="1"/>
</dbReference>
<dbReference type="InterPro" id="IPR036728">
    <property type="entry name" value="PBP_GOBP_sf"/>
</dbReference>
<dbReference type="PANTHER" id="PTHR11857:SF45">
    <property type="entry name" value="GENERAL ODORANT-BINDING PROTEIN 83A-RELATED"/>
    <property type="match status" value="1"/>
</dbReference>
<proteinExistence type="evidence at transcript level"/>
<keyword evidence="4 5" id="KW-0732">Signal</keyword>
<dbReference type="AlphaFoldDB" id="A0A649ZV37"/>
<dbReference type="SUPFAM" id="SSF47565">
    <property type="entry name" value="Insect pheromone/odorant-binding proteins"/>
    <property type="match status" value="1"/>
</dbReference>
<dbReference type="CDD" id="cd23992">
    <property type="entry name" value="PBP_GOBP"/>
    <property type="match status" value="1"/>
</dbReference>
<evidence type="ECO:0000256" key="3">
    <source>
        <dbReference type="ARBA" id="ARBA00022525"/>
    </source>
</evidence>
<evidence type="ECO:0000256" key="4">
    <source>
        <dbReference type="ARBA" id="ARBA00022729"/>
    </source>
</evidence>
<feature type="chain" id="PRO_5024980791" evidence="5">
    <location>
        <begin position="18"/>
        <end position="139"/>
    </location>
</feature>
<evidence type="ECO:0000256" key="2">
    <source>
        <dbReference type="ARBA" id="ARBA00008098"/>
    </source>
</evidence>
<sequence length="139" mass="16130">MWRAVYLLVIAATLIEAEFPTKEFLELLKPVVERCEQSTGVDKGLVQKFNEGTMVDDPQLKCYMKCMFLEFGVLNEETGQFRYEKMLSLIPQEMKSIAYDMGRNCIHFKGEGGTDLCQLSYDLHKCWQKAAPEHYFILK</sequence>
<dbReference type="FunFam" id="1.10.238.20:FF:000001">
    <property type="entry name" value="General odorant-binding protein lush"/>
    <property type="match status" value="1"/>
</dbReference>
<comment type="subcellular location">
    <subcellularLocation>
        <location evidence="1">Secreted</location>
    </subcellularLocation>
</comment>
<dbReference type="PANTHER" id="PTHR11857">
    <property type="entry name" value="ODORANT BINDING PROTEIN-RELATED"/>
    <property type="match status" value="1"/>
</dbReference>
<evidence type="ECO:0000313" key="6">
    <source>
        <dbReference type="EMBL" id="QGN03642.1"/>
    </source>
</evidence>
<accession>A0A649ZV37</accession>
<dbReference type="InterPro" id="IPR006170">
    <property type="entry name" value="PBP/GOBP"/>
</dbReference>
<name>A0A649ZV37_9NEOP</name>
<protein>
    <submittedName>
        <fullName evidence="6">Putative odorant binding protein 8</fullName>
    </submittedName>
</protein>
<evidence type="ECO:0000256" key="5">
    <source>
        <dbReference type="SAM" id="SignalP"/>
    </source>
</evidence>
<dbReference type="GO" id="GO:0005549">
    <property type="term" value="F:odorant binding"/>
    <property type="evidence" value="ECO:0007669"/>
    <property type="project" value="InterPro"/>
</dbReference>
<comment type="similarity">
    <text evidence="2">Belongs to the PBP/GOBP family.</text>
</comment>
<dbReference type="GO" id="GO:0005615">
    <property type="term" value="C:extracellular space"/>
    <property type="evidence" value="ECO:0007669"/>
    <property type="project" value="TreeGrafter"/>
</dbReference>
<feature type="signal peptide" evidence="5">
    <location>
        <begin position="1"/>
        <end position="17"/>
    </location>
</feature>
<keyword evidence="3" id="KW-0964">Secreted</keyword>
<dbReference type="Gene3D" id="1.10.238.20">
    <property type="entry name" value="Pheromone/general odorant binding protein domain"/>
    <property type="match status" value="1"/>
</dbReference>
<evidence type="ECO:0000256" key="1">
    <source>
        <dbReference type="ARBA" id="ARBA00004613"/>
    </source>
</evidence>
<dbReference type="GO" id="GO:0007608">
    <property type="term" value="P:sensory perception of smell"/>
    <property type="evidence" value="ECO:0007669"/>
    <property type="project" value="TreeGrafter"/>
</dbReference>
<dbReference type="EMBL" id="MK882890">
    <property type="protein sequence ID" value="QGN03642.1"/>
    <property type="molecule type" value="mRNA"/>
</dbReference>